<dbReference type="AlphaFoldDB" id="A0A8J7HUG8"/>
<organism evidence="1 2">
    <name type="scientific">Amazonocrinis nigriterrae CENA67</name>
    <dbReference type="NCBI Taxonomy" id="2794033"/>
    <lineage>
        <taxon>Bacteria</taxon>
        <taxon>Bacillati</taxon>
        <taxon>Cyanobacteriota</taxon>
        <taxon>Cyanophyceae</taxon>
        <taxon>Nostocales</taxon>
        <taxon>Nostocaceae</taxon>
        <taxon>Amazonocrinis</taxon>
        <taxon>Amazonocrinis nigriterrae</taxon>
    </lineage>
</organism>
<keyword evidence="2" id="KW-1185">Reference proteome</keyword>
<reference evidence="1 2" key="1">
    <citation type="journal article" date="2021" name="Int. J. Syst. Evol. Microbiol.">
        <title>Amazonocrinis nigriterrae gen. nov., sp. nov., Atlanticothrix silvestris gen. nov., sp. nov. and Dendronalium phyllosphericum gen. nov., sp. nov., nostocacean cyanobacteria from Brazilian environments.</title>
        <authorList>
            <person name="Alvarenga D.O."/>
            <person name="Andreote A.P.D."/>
            <person name="Branco L.H.Z."/>
            <person name="Delbaje E."/>
            <person name="Cruz R.B."/>
            <person name="Varani A.M."/>
            <person name="Fiore M.F."/>
        </authorList>
    </citation>
    <scope>NUCLEOTIDE SEQUENCE [LARGE SCALE GENOMIC DNA]</scope>
    <source>
        <strain evidence="1 2">CENA67</strain>
    </source>
</reference>
<protein>
    <submittedName>
        <fullName evidence="1">Uncharacterized protein</fullName>
    </submittedName>
</protein>
<accession>A0A8J7HUG8</accession>
<sequence length="232" mass="25430">MYASISSSTLDSQQTSTIATQTNRVCQQAVKVVIKVVHKITYIIPGLGFSLARMSEDPNFQQRLLKLLQQQRWVVNQEVDLTARAIVITSQPEVISLEQLATSCESGKNNVEVAIEQPTTAPLVCDSLTHASKTEQLAKVKYSIAHAIPGRVRFHIPQIASDPQFVQRLETLLQADPTVKSERVNKDAASIVINYETPMLRDAKKRVQNVFAAALSHLASLIESAGIAAKAS</sequence>
<dbReference type="Proteomes" id="UP000632766">
    <property type="component" value="Unassembled WGS sequence"/>
</dbReference>
<proteinExistence type="predicted"/>
<dbReference type="RefSeq" id="WP_198127550.1">
    <property type="nucleotide sequence ID" value="NZ_JAECZC010000069.1"/>
</dbReference>
<evidence type="ECO:0000313" key="1">
    <source>
        <dbReference type="EMBL" id="MBH8565762.1"/>
    </source>
</evidence>
<name>A0A8J7HUG8_9NOST</name>
<evidence type="ECO:0000313" key="2">
    <source>
        <dbReference type="Proteomes" id="UP000632766"/>
    </source>
</evidence>
<dbReference type="EMBL" id="JAECZC010000069">
    <property type="protein sequence ID" value="MBH8565762.1"/>
    <property type="molecule type" value="Genomic_DNA"/>
</dbReference>
<gene>
    <name evidence="1" type="ORF">I8748_26925</name>
</gene>
<dbReference type="Pfam" id="PF19991">
    <property type="entry name" value="HMA_2"/>
    <property type="match status" value="1"/>
</dbReference>
<comment type="caution">
    <text evidence="1">The sequence shown here is derived from an EMBL/GenBank/DDBJ whole genome shotgun (WGS) entry which is preliminary data.</text>
</comment>